<accession>A0AAV3R5D4</accession>
<dbReference type="GO" id="GO:0004185">
    <property type="term" value="F:serine-type carboxypeptidase activity"/>
    <property type="evidence" value="ECO:0007669"/>
    <property type="project" value="InterPro"/>
</dbReference>
<dbReference type="Proteomes" id="UP001454036">
    <property type="component" value="Unassembled WGS sequence"/>
</dbReference>
<sequence length="141" mass="15689">MGQSFWDITLLVPFIIIILTSTFHSVNCSNEIPSNPFGEQELDRVVNLPGQSFNVDFTHYAGFVTVNEEAGRALFYWFFEAQDDPSSKPIVLWQNGGPGCSSIAFGLAEELGPFHIEKDGKALYLNPFSWNKGTQNALPDL</sequence>
<dbReference type="PANTHER" id="PTHR11802">
    <property type="entry name" value="SERINE PROTEASE FAMILY S10 SERINE CARBOXYPEPTIDASE"/>
    <property type="match status" value="1"/>
</dbReference>
<keyword evidence="2" id="KW-0732">Signal</keyword>
<protein>
    <submittedName>
        <fullName evidence="3">Serine protease</fullName>
    </submittedName>
</protein>
<dbReference type="InterPro" id="IPR029058">
    <property type="entry name" value="AB_hydrolase_fold"/>
</dbReference>
<dbReference type="GO" id="GO:0006508">
    <property type="term" value="P:proteolysis"/>
    <property type="evidence" value="ECO:0007669"/>
    <property type="project" value="UniProtKB-KW"/>
</dbReference>
<dbReference type="GO" id="GO:0005773">
    <property type="term" value="C:vacuole"/>
    <property type="evidence" value="ECO:0007669"/>
    <property type="project" value="TreeGrafter"/>
</dbReference>
<dbReference type="SUPFAM" id="SSF53474">
    <property type="entry name" value="alpha/beta-Hydrolases"/>
    <property type="match status" value="1"/>
</dbReference>
<proteinExistence type="inferred from homology"/>
<dbReference type="EMBL" id="BAABME010024896">
    <property type="protein sequence ID" value="GAA0171105.1"/>
    <property type="molecule type" value="Genomic_DNA"/>
</dbReference>
<feature type="chain" id="PRO_5043719084" evidence="2">
    <location>
        <begin position="29"/>
        <end position="141"/>
    </location>
</feature>
<comment type="caution">
    <text evidence="3">The sequence shown here is derived from an EMBL/GenBank/DDBJ whole genome shotgun (WGS) entry which is preliminary data.</text>
</comment>
<reference evidence="3 4" key="1">
    <citation type="submission" date="2024-01" db="EMBL/GenBank/DDBJ databases">
        <title>The complete chloroplast genome sequence of Lithospermum erythrorhizon: insights into the phylogenetic relationship among Boraginaceae species and the maternal lineages of purple gromwells.</title>
        <authorList>
            <person name="Okada T."/>
            <person name="Watanabe K."/>
        </authorList>
    </citation>
    <scope>NUCLEOTIDE SEQUENCE [LARGE SCALE GENOMIC DNA]</scope>
</reference>
<dbReference type="AlphaFoldDB" id="A0AAV3R5D4"/>
<dbReference type="Gene3D" id="3.40.50.1820">
    <property type="entry name" value="alpha/beta hydrolase"/>
    <property type="match status" value="1"/>
</dbReference>
<evidence type="ECO:0000256" key="1">
    <source>
        <dbReference type="ARBA" id="ARBA00009431"/>
    </source>
</evidence>
<organism evidence="3 4">
    <name type="scientific">Lithospermum erythrorhizon</name>
    <name type="common">Purple gromwell</name>
    <name type="synonym">Lithospermum officinale var. erythrorhizon</name>
    <dbReference type="NCBI Taxonomy" id="34254"/>
    <lineage>
        <taxon>Eukaryota</taxon>
        <taxon>Viridiplantae</taxon>
        <taxon>Streptophyta</taxon>
        <taxon>Embryophyta</taxon>
        <taxon>Tracheophyta</taxon>
        <taxon>Spermatophyta</taxon>
        <taxon>Magnoliopsida</taxon>
        <taxon>eudicotyledons</taxon>
        <taxon>Gunneridae</taxon>
        <taxon>Pentapetalae</taxon>
        <taxon>asterids</taxon>
        <taxon>lamiids</taxon>
        <taxon>Boraginales</taxon>
        <taxon>Boraginaceae</taxon>
        <taxon>Boraginoideae</taxon>
        <taxon>Lithospermeae</taxon>
        <taxon>Lithospermum</taxon>
    </lineage>
</organism>
<keyword evidence="4" id="KW-1185">Reference proteome</keyword>
<feature type="signal peptide" evidence="2">
    <location>
        <begin position="1"/>
        <end position="28"/>
    </location>
</feature>
<gene>
    <name evidence="3" type="ORF">LIER_41084</name>
</gene>
<evidence type="ECO:0000256" key="2">
    <source>
        <dbReference type="SAM" id="SignalP"/>
    </source>
</evidence>
<dbReference type="InterPro" id="IPR001563">
    <property type="entry name" value="Peptidase_S10"/>
</dbReference>
<dbReference type="Pfam" id="PF00450">
    <property type="entry name" value="Peptidase_S10"/>
    <property type="match status" value="1"/>
</dbReference>
<comment type="similarity">
    <text evidence="1">Belongs to the peptidase S10 family.</text>
</comment>
<keyword evidence="3" id="KW-0645">Protease</keyword>
<evidence type="ECO:0000313" key="3">
    <source>
        <dbReference type="EMBL" id="GAA0171105.1"/>
    </source>
</evidence>
<dbReference type="PANTHER" id="PTHR11802:SF32">
    <property type="entry name" value="SERINE CARBOXYPEPTIDASE-LIKE 29"/>
    <property type="match status" value="1"/>
</dbReference>
<keyword evidence="3" id="KW-0378">Hydrolase</keyword>
<name>A0AAV3R5D4_LITER</name>
<evidence type="ECO:0000313" key="4">
    <source>
        <dbReference type="Proteomes" id="UP001454036"/>
    </source>
</evidence>